<protein>
    <submittedName>
        <fullName evidence="2">Uncharacterized protein</fullName>
    </submittedName>
</protein>
<feature type="compositionally biased region" description="Basic and acidic residues" evidence="1">
    <location>
        <begin position="1"/>
        <end position="17"/>
    </location>
</feature>
<evidence type="ECO:0000256" key="1">
    <source>
        <dbReference type="SAM" id="MobiDB-lite"/>
    </source>
</evidence>
<feature type="compositionally biased region" description="Basic and acidic residues" evidence="1">
    <location>
        <begin position="40"/>
        <end position="55"/>
    </location>
</feature>
<feature type="region of interest" description="Disordered" evidence="1">
    <location>
        <begin position="1"/>
        <end position="55"/>
    </location>
</feature>
<dbReference type="Proteomes" id="UP000182841">
    <property type="component" value="Unassembled WGS sequence"/>
</dbReference>
<proteinExistence type="predicted"/>
<name>A0A1H9T323_9ACTN</name>
<accession>A0A1H9T323</accession>
<gene>
    <name evidence="2" type="ORF">SAMN05421870_105284</name>
</gene>
<evidence type="ECO:0000313" key="3">
    <source>
        <dbReference type="Proteomes" id="UP000182841"/>
    </source>
</evidence>
<organism evidence="2 3">
    <name type="scientific">Streptomyces qinglanensis</name>
    <dbReference type="NCBI Taxonomy" id="943816"/>
    <lineage>
        <taxon>Bacteria</taxon>
        <taxon>Bacillati</taxon>
        <taxon>Actinomycetota</taxon>
        <taxon>Actinomycetes</taxon>
        <taxon>Kitasatosporales</taxon>
        <taxon>Streptomycetaceae</taxon>
        <taxon>Streptomyces</taxon>
    </lineage>
</organism>
<sequence>MQQDQTTRDENARETRRPTVHVSRTASRPDGPMSYGPRSSRGDGDPESHIFRGED</sequence>
<dbReference type="EMBL" id="FOGO01000005">
    <property type="protein sequence ID" value="SER91404.1"/>
    <property type="molecule type" value="Genomic_DNA"/>
</dbReference>
<evidence type="ECO:0000313" key="2">
    <source>
        <dbReference type="EMBL" id="SER91404.1"/>
    </source>
</evidence>
<dbReference type="AlphaFoldDB" id="A0A1H9T323"/>
<reference evidence="3" key="1">
    <citation type="submission" date="2016-10" db="EMBL/GenBank/DDBJ databases">
        <authorList>
            <person name="Varghese N."/>
            <person name="Submissions S."/>
        </authorList>
    </citation>
    <scope>NUCLEOTIDE SEQUENCE [LARGE SCALE GENOMIC DNA]</scope>
    <source>
        <strain evidence="3">CGMCC 4.6825</strain>
    </source>
</reference>
<keyword evidence="3" id="KW-1185">Reference proteome</keyword>
<dbReference type="RefSeq" id="WP_162637625.1">
    <property type="nucleotide sequence ID" value="NZ_FOGO01000005.1"/>
</dbReference>